<dbReference type="PANTHER" id="PTHR23159:SF31">
    <property type="entry name" value="CENTROSOME-ASSOCIATED PROTEIN CEP250 ISOFORM X1"/>
    <property type="match status" value="1"/>
</dbReference>
<organism evidence="3 4">
    <name type="scientific">Zwartia hollandica</name>
    <dbReference type="NCBI Taxonomy" id="324606"/>
    <lineage>
        <taxon>Bacteria</taxon>
        <taxon>Pseudomonadati</taxon>
        <taxon>Pseudomonadota</taxon>
        <taxon>Betaproteobacteria</taxon>
        <taxon>Burkholderiales</taxon>
        <taxon>Alcaligenaceae</taxon>
        <taxon>Zwartia</taxon>
    </lineage>
</organism>
<feature type="coiled-coil region" evidence="1">
    <location>
        <begin position="202"/>
        <end position="296"/>
    </location>
</feature>
<dbReference type="RefSeq" id="WP_259661443.1">
    <property type="nucleotide sequence ID" value="NZ_JAHXRI010000007.1"/>
</dbReference>
<protein>
    <submittedName>
        <fullName evidence="3">Uncharacterized protein</fullName>
    </submittedName>
</protein>
<feature type="compositionally biased region" description="Polar residues" evidence="2">
    <location>
        <begin position="361"/>
        <end position="371"/>
    </location>
</feature>
<name>A0A953NB36_9BURK</name>
<keyword evidence="1" id="KW-0175">Coiled coil</keyword>
<feature type="region of interest" description="Disordered" evidence="2">
    <location>
        <begin position="358"/>
        <end position="377"/>
    </location>
</feature>
<sequence length="808" mass="91587">MWEQLASDLFVSNLEQPVWGWSNAQSIALLDFWQAFDPQLRFILVACSAQRFIASALESGEAVPTTSVLLEQWAAQHLQMLHFYHRFPQKAVLVDIDHCIDNPAGLLKVCQQSWQLGLSKVHFPSQPAPTLSVMSRFLAENLSQTDPLWLPLQNELSSSATAIGTLWKKPSRIDIADAVHAYRDEKYLKIEPSVSAKEIELLNAAQQALIEWQTKNQDLNTELTETRAKHAADLEALTAQLHDAKEEANLLLAQLHQVREELENYFLELQNSKKNIEMAERSVGVLSEENNSLKEQLGRSLADLEKSKSALLAAQVQSNEAQERVGLLLSQLPQVQEELKNNFLELQNSKKNIEMAERSVGVSSEENNSLKEQLGRSLADSEKSVSALSIAQHQLTEQQAVEQALNTLLNDERTQREDAAARLKGTQAQLKDTQEESELLLAQLHQVQEELEHYFLKYQDSEQELEAAALRWKRMLQRTPDYFDLESIEVQSIEGVSAETLRWHLKGLEAAGRKLPELELTTFVVDGIAGLELPRKMGGHNIIQRWPAVVASDETLVVAWLGDANADEKLTQTLRQLGRSDWDLIQVIITALRTSLNTPGILKRTGVVVTENTLPALGALQSKLSQMPRVFRFDELTLMREQVNHDYEHLWLNFRHVAIGDRRLFDFDFRVSCANLRPNVFGRHPKLEFPETSGRAAFTEWFDESYDDFGPKLELRFALPAAMDIEVWGRLSLSDRAFLEELVQNMPAFLSELEMSGVKLKRDWEDWRQLVRDVARILKGGSESPLLQVSTPLTPKRTASRAKKGVRK</sequence>
<evidence type="ECO:0000256" key="1">
    <source>
        <dbReference type="SAM" id="Coils"/>
    </source>
</evidence>
<dbReference type="PANTHER" id="PTHR23159">
    <property type="entry name" value="CENTROSOMAL PROTEIN 2"/>
    <property type="match status" value="1"/>
</dbReference>
<evidence type="ECO:0000256" key="2">
    <source>
        <dbReference type="SAM" id="MobiDB-lite"/>
    </source>
</evidence>
<dbReference type="Proteomes" id="UP000739565">
    <property type="component" value="Unassembled WGS sequence"/>
</dbReference>
<dbReference type="AlphaFoldDB" id="A0A953NB36"/>
<feature type="compositionally biased region" description="Basic residues" evidence="2">
    <location>
        <begin position="798"/>
        <end position="808"/>
    </location>
</feature>
<accession>A0A953NB36</accession>
<evidence type="ECO:0000313" key="3">
    <source>
        <dbReference type="EMBL" id="MBZ1351042.1"/>
    </source>
</evidence>
<comment type="caution">
    <text evidence="3">The sequence shown here is derived from an EMBL/GenBank/DDBJ whole genome shotgun (WGS) entry which is preliminary data.</text>
</comment>
<proteinExistence type="predicted"/>
<evidence type="ECO:0000313" key="4">
    <source>
        <dbReference type="Proteomes" id="UP000739565"/>
    </source>
</evidence>
<feature type="region of interest" description="Disordered" evidence="2">
    <location>
        <begin position="785"/>
        <end position="808"/>
    </location>
</feature>
<reference evidence="3" key="1">
    <citation type="submission" date="2021-07" db="EMBL/GenBank/DDBJ databases">
        <title>New genus and species of the family Alcaligenaceae.</title>
        <authorList>
            <person name="Hahn M.W."/>
        </authorList>
    </citation>
    <scope>NUCLEOTIDE SEQUENCE</scope>
    <source>
        <strain evidence="3">LF4-65</strain>
    </source>
</reference>
<dbReference type="EMBL" id="JAHXRI010000007">
    <property type="protein sequence ID" value="MBZ1351042.1"/>
    <property type="molecule type" value="Genomic_DNA"/>
</dbReference>
<keyword evidence="4" id="KW-1185">Reference proteome</keyword>
<gene>
    <name evidence="3" type="ORF">KZZ10_10330</name>
</gene>
<feature type="coiled-coil region" evidence="1">
    <location>
        <begin position="409"/>
        <end position="464"/>
    </location>
</feature>